<organism evidence="2 3">
    <name type="scientific">Xylanibacillus composti</name>
    <dbReference type="NCBI Taxonomy" id="1572762"/>
    <lineage>
        <taxon>Bacteria</taxon>
        <taxon>Bacillati</taxon>
        <taxon>Bacillota</taxon>
        <taxon>Bacilli</taxon>
        <taxon>Bacillales</taxon>
        <taxon>Paenibacillaceae</taxon>
        <taxon>Xylanibacillus</taxon>
    </lineage>
</organism>
<evidence type="ECO:0000256" key="1">
    <source>
        <dbReference type="SAM" id="Coils"/>
    </source>
</evidence>
<proteinExistence type="predicted"/>
<sequence length="120" mass="14081">MRHKIQNLSYTETMKKRTNYSAEFKTKVVLEILSEESTVNQIAAKYEISPVVLSRWKKEFMGRASEVFKKGPSESEKELEQSKEHIAELERKVGQLTYEVDWLKKKSTEILGPSWKKKSR</sequence>
<feature type="coiled-coil region" evidence="1">
    <location>
        <begin position="79"/>
        <end position="106"/>
    </location>
</feature>
<dbReference type="Proteomes" id="UP000677918">
    <property type="component" value="Unassembled WGS sequence"/>
</dbReference>
<name>A0A8J4H920_9BACL</name>
<evidence type="ECO:0000313" key="2">
    <source>
        <dbReference type="EMBL" id="GIQ71454.1"/>
    </source>
</evidence>
<dbReference type="EMBL" id="BOVK01000093">
    <property type="protein sequence ID" value="GIQ71454.1"/>
    <property type="molecule type" value="Genomic_DNA"/>
</dbReference>
<dbReference type="InterPro" id="IPR009057">
    <property type="entry name" value="Homeodomain-like_sf"/>
</dbReference>
<dbReference type="Gene3D" id="1.10.10.10">
    <property type="entry name" value="Winged helix-like DNA-binding domain superfamily/Winged helix DNA-binding domain"/>
    <property type="match status" value="1"/>
</dbReference>
<dbReference type="InterPro" id="IPR002514">
    <property type="entry name" value="Transposase_8"/>
</dbReference>
<dbReference type="GO" id="GO:0004803">
    <property type="term" value="F:transposase activity"/>
    <property type="evidence" value="ECO:0007669"/>
    <property type="project" value="InterPro"/>
</dbReference>
<gene>
    <name evidence="2" type="ORF">XYCOK13_42780</name>
</gene>
<dbReference type="InterPro" id="IPR036388">
    <property type="entry name" value="WH-like_DNA-bd_sf"/>
</dbReference>
<keyword evidence="1" id="KW-0175">Coiled coil</keyword>
<dbReference type="GO" id="GO:0003677">
    <property type="term" value="F:DNA binding"/>
    <property type="evidence" value="ECO:0007669"/>
    <property type="project" value="InterPro"/>
</dbReference>
<comment type="caution">
    <text evidence="2">The sequence shown here is derived from an EMBL/GenBank/DDBJ whole genome shotgun (WGS) entry which is preliminary data.</text>
</comment>
<dbReference type="SUPFAM" id="SSF46689">
    <property type="entry name" value="Homeodomain-like"/>
    <property type="match status" value="1"/>
</dbReference>
<keyword evidence="3" id="KW-1185">Reference proteome</keyword>
<accession>A0A8J4H920</accession>
<dbReference type="Pfam" id="PF01527">
    <property type="entry name" value="HTH_Tnp_1"/>
    <property type="match status" value="1"/>
</dbReference>
<reference evidence="2" key="1">
    <citation type="submission" date="2021-04" db="EMBL/GenBank/DDBJ databases">
        <title>Draft genome sequence of Xylanibacillus composti strain K13.</title>
        <authorList>
            <person name="Uke A."/>
            <person name="Chhe C."/>
            <person name="Baramee S."/>
            <person name="Kosugi A."/>
        </authorList>
    </citation>
    <scope>NUCLEOTIDE SEQUENCE</scope>
    <source>
        <strain evidence="2">K13</strain>
    </source>
</reference>
<evidence type="ECO:0000313" key="3">
    <source>
        <dbReference type="Proteomes" id="UP000677918"/>
    </source>
</evidence>
<protein>
    <submittedName>
        <fullName evidence="2">Transposase</fullName>
    </submittedName>
</protein>
<dbReference type="AlphaFoldDB" id="A0A8J4H920"/>
<dbReference type="GO" id="GO:0006313">
    <property type="term" value="P:DNA transposition"/>
    <property type="evidence" value="ECO:0007669"/>
    <property type="project" value="InterPro"/>
</dbReference>